<dbReference type="Gene3D" id="1.10.10.10">
    <property type="entry name" value="Winged helix-like DNA-binding domain superfamily/Winged helix DNA-binding domain"/>
    <property type="match status" value="1"/>
</dbReference>
<dbReference type="Gene3D" id="3.30.450.40">
    <property type="match status" value="1"/>
</dbReference>
<evidence type="ECO:0000256" key="1">
    <source>
        <dbReference type="ARBA" id="ARBA00023015"/>
    </source>
</evidence>
<dbReference type="RefSeq" id="WP_344119294.1">
    <property type="nucleotide sequence ID" value="NZ_BAAAOA010000006.1"/>
</dbReference>
<dbReference type="InterPro" id="IPR012074">
    <property type="entry name" value="GAF_ANTAR"/>
</dbReference>
<dbReference type="InterPro" id="IPR036388">
    <property type="entry name" value="WH-like_DNA-bd_sf"/>
</dbReference>
<dbReference type="PROSITE" id="PS50921">
    <property type="entry name" value="ANTAR"/>
    <property type="match status" value="1"/>
</dbReference>
<accession>A0ABN2K4X7</accession>
<dbReference type="InterPro" id="IPR011006">
    <property type="entry name" value="CheY-like_superfamily"/>
</dbReference>
<evidence type="ECO:0000256" key="3">
    <source>
        <dbReference type="SAM" id="MobiDB-lite"/>
    </source>
</evidence>
<comment type="caution">
    <text evidence="5">The sequence shown here is derived from an EMBL/GenBank/DDBJ whole genome shotgun (WGS) entry which is preliminary data.</text>
</comment>
<dbReference type="SMART" id="SM01012">
    <property type="entry name" value="ANTAR"/>
    <property type="match status" value="1"/>
</dbReference>
<evidence type="ECO:0000313" key="5">
    <source>
        <dbReference type="EMBL" id="GAA1748125.1"/>
    </source>
</evidence>
<dbReference type="EMBL" id="BAAAOA010000006">
    <property type="protein sequence ID" value="GAA1748125.1"/>
    <property type="molecule type" value="Genomic_DNA"/>
</dbReference>
<feature type="domain" description="ANTAR" evidence="4">
    <location>
        <begin position="170"/>
        <end position="231"/>
    </location>
</feature>
<sequence length="256" mass="26842">MSRSARVNSAAQLAEIDRVLTSLGRRRGTVSGGAAVAAIAQAAVHHVRGARWASVSVAGRGQFRTLVATGPMAAEADALQRSTGQGPVADPGLEGAVHLIEDLARDRRWPVFAAQAAQRLDVASLLAYRMPLPEEPGTVVGLTLYSDAVEAFGAPALWTGSVLASHAVAALSADHHHRRAERLVGTAREVGTAVGVLMARYGISRDEALHLLRAAAQDSRRSMAEVATEVVDTETRRLPPMPAGPHTGHPRVSTGC</sequence>
<keyword evidence="2" id="KW-0804">Transcription</keyword>
<evidence type="ECO:0000259" key="4">
    <source>
        <dbReference type="PROSITE" id="PS50921"/>
    </source>
</evidence>
<dbReference type="InterPro" id="IPR005561">
    <property type="entry name" value="ANTAR"/>
</dbReference>
<gene>
    <name evidence="5" type="ORF">GCM10009767_03620</name>
</gene>
<keyword evidence="1" id="KW-0805">Transcription regulation</keyword>
<keyword evidence="6" id="KW-1185">Reference proteome</keyword>
<dbReference type="InterPro" id="IPR029016">
    <property type="entry name" value="GAF-like_dom_sf"/>
</dbReference>
<reference evidence="5 6" key="1">
    <citation type="journal article" date="2019" name="Int. J. Syst. Evol. Microbiol.">
        <title>The Global Catalogue of Microorganisms (GCM) 10K type strain sequencing project: providing services to taxonomists for standard genome sequencing and annotation.</title>
        <authorList>
            <consortium name="The Broad Institute Genomics Platform"/>
            <consortium name="The Broad Institute Genome Sequencing Center for Infectious Disease"/>
            <person name="Wu L."/>
            <person name="Ma J."/>
        </authorList>
    </citation>
    <scope>NUCLEOTIDE SEQUENCE [LARGE SCALE GENOMIC DNA]</scope>
    <source>
        <strain evidence="5 6">JCM 14735</strain>
    </source>
</reference>
<evidence type="ECO:0000313" key="6">
    <source>
        <dbReference type="Proteomes" id="UP001501204"/>
    </source>
</evidence>
<feature type="region of interest" description="Disordered" evidence="3">
    <location>
        <begin position="230"/>
        <end position="256"/>
    </location>
</feature>
<organism evidence="5 6">
    <name type="scientific">Kocuria aegyptia</name>
    <dbReference type="NCBI Taxonomy" id="330943"/>
    <lineage>
        <taxon>Bacteria</taxon>
        <taxon>Bacillati</taxon>
        <taxon>Actinomycetota</taxon>
        <taxon>Actinomycetes</taxon>
        <taxon>Micrococcales</taxon>
        <taxon>Micrococcaceae</taxon>
        <taxon>Kocuria</taxon>
    </lineage>
</organism>
<dbReference type="PIRSF" id="PIRSF036625">
    <property type="entry name" value="GAF_ANTAR"/>
    <property type="match status" value="1"/>
</dbReference>
<dbReference type="Proteomes" id="UP001501204">
    <property type="component" value="Unassembled WGS sequence"/>
</dbReference>
<proteinExistence type="predicted"/>
<dbReference type="Pfam" id="PF03861">
    <property type="entry name" value="ANTAR"/>
    <property type="match status" value="1"/>
</dbReference>
<dbReference type="SUPFAM" id="SSF52172">
    <property type="entry name" value="CheY-like"/>
    <property type="match status" value="1"/>
</dbReference>
<evidence type="ECO:0000256" key="2">
    <source>
        <dbReference type="ARBA" id="ARBA00023163"/>
    </source>
</evidence>
<protein>
    <submittedName>
        <fullName evidence="5">GAF and ANTAR domain-containing protein</fullName>
    </submittedName>
</protein>
<dbReference type="SUPFAM" id="SSF55781">
    <property type="entry name" value="GAF domain-like"/>
    <property type="match status" value="1"/>
</dbReference>
<name>A0ABN2K4X7_9MICC</name>